<dbReference type="Proteomes" id="UP000288279">
    <property type="component" value="Unassembled WGS sequence"/>
</dbReference>
<sequence>MNIDTVNLKTEVFNWLNESLTAHQQDLVAVTLTFKQGIKISESAGAAFVRLDREKAEQNLRHFLNILNQRILGKRFRRFNHRLISVPVFEHDELTRFHAHLILEKPQHLSLDEFTVLIQEYWTSTQFGYRNIDVRAINDSGWISYLLKNRTKTDGVLDAIDLSNCHLPNRRLEQTTCR</sequence>
<gene>
    <name evidence="1" type="ORF">CWI83_08785</name>
</gene>
<evidence type="ECO:0000313" key="1">
    <source>
        <dbReference type="EMBL" id="RUO76446.1"/>
    </source>
</evidence>
<reference evidence="1 2" key="1">
    <citation type="journal article" date="2011" name="Front. Microbiol.">
        <title>Genomic signatures of strain selection and enhancement in Bacillus atrophaeus var. globigii, a historical biowarfare simulant.</title>
        <authorList>
            <person name="Gibbons H.S."/>
            <person name="Broomall S.M."/>
            <person name="McNew L.A."/>
            <person name="Daligault H."/>
            <person name="Chapman C."/>
            <person name="Bruce D."/>
            <person name="Karavis M."/>
            <person name="Krepps M."/>
            <person name="McGregor P.A."/>
            <person name="Hong C."/>
            <person name="Park K.H."/>
            <person name="Akmal A."/>
            <person name="Feldman A."/>
            <person name="Lin J.S."/>
            <person name="Chang W.E."/>
            <person name="Higgs B.W."/>
            <person name="Demirev P."/>
            <person name="Lindquist J."/>
            <person name="Liem A."/>
            <person name="Fochler E."/>
            <person name="Read T.D."/>
            <person name="Tapia R."/>
            <person name="Johnson S."/>
            <person name="Bishop-Lilly K.A."/>
            <person name="Detter C."/>
            <person name="Han C."/>
            <person name="Sozhamannan S."/>
            <person name="Rosenzweig C.N."/>
            <person name="Skowronski E.W."/>
        </authorList>
    </citation>
    <scope>NUCLEOTIDE SEQUENCE [LARGE SCALE GENOMIC DNA]</scope>
    <source>
        <strain evidence="1 2">PIT1</strain>
    </source>
</reference>
<organism evidence="1 2">
    <name type="scientific">Pseudidiomarina taiwanensis</name>
    <dbReference type="NCBI Taxonomy" id="337250"/>
    <lineage>
        <taxon>Bacteria</taxon>
        <taxon>Pseudomonadati</taxon>
        <taxon>Pseudomonadota</taxon>
        <taxon>Gammaproteobacteria</taxon>
        <taxon>Alteromonadales</taxon>
        <taxon>Idiomarinaceae</taxon>
        <taxon>Pseudidiomarina</taxon>
    </lineage>
</organism>
<accession>A0A432ZEQ8</accession>
<protein>
    <recommendedName>
        <fullName evidence="3">Inovirus Gp2 family protein</fullName>
    </recommendedName>
</protein>
<name>A0A432ZEQ8_9GAMM</name>
<keyword evidence="2" id="KW-1185">Reference proteome</keyword>
<dbReference type="AlphaFoldDB" id="A0A432ZEQ8"/>
<dbReference type="OrthoDB" id="7595563at2"/>
<evidence type="ECO:0008006" key="3">
    <source>
        <dbReference type="Google" id="ProtNLM"/>
    </source>
</evidence>
<comment type="caution">
    <text evidence="1">The sequence shown here is derived from an EMBL/GenBank/DDBJ whole genome shotgun (WGS) entry which is preliminary data.</text>
</comment>
<dbReference type="RefSeq" id="WP_126828179.1">
    <property type="nucleotide sequence ID" value="NZ_PIQG01000004.1"/>
</dbReference>
<evidence type="ECO:0000313" key="2">
    <source>
        <dbReference type="Proteomes" id="UP000288279"/>
    </source>
</evidence>
<proteinExistence type="predicted"/>
<dbReference type="EMBL" id="PIQG01000004">
    <property type="protein sequence ID" value="RUO76446.1"/>
    <property type="molecule type" value="Genomic_DNA"/>
</dbReference>